<reference evidence="1 2" key="1">
    <citation type="journal article" name="Sci. Rep.">
        <title>Genome-scale phylogenetic analyses confirm Olpidium as the closest living zoosporic fungus to the non-flagellated, terrestrial fungi.</title>
        <authorList>
            <person name="Chang Y."/>
            <person name="Rochon D."/>
            <person name="Sekimoto S."/>
            <person name="Wang Y."/>
            <person name="Chovatia M."/>
            <person name="Sandor L."/>
            <person name="Salamov A."/>
            <person name="Grigoriev I.V."/>
            <person name="Stajich J.E."/>
            <person name="Spatafora J.W."/>
        </authorList>
    </citation>
    <scope>NUCLEOTIDE SEQUENCE [LARGE SCALE GENOMIC DNA]</scope>
    <source>
        <strain evidence="1">S191</strain>
    </source>
</reference>
<dbReference type="Proteomes" id="UP000673691">
    <property type="component" value="Unassembled WGS sequence"/>
</dbReference>
<keyword evidence="2" id="KW-1185">Reference proteome</keyword>
<comment type="caution">
    <text evidence="1">The sequence shown here is derived from an EMBL/GenBank/DDBJ whole genome shotgun (WGS) entry which is preliminary data.</text>
</comment>
<accession>A0A8H8DMI3</accession>
<dbReference type="EMBL" id="JAEFCI010000094">
    <property type="protein sequence ID" value="KAG5463776.1"/>
    <property type="molecule type" value="Genomic_DNA"/>
</dbReference>
<protein>
    <submittedName>
        <fullName evidence="1">Uncharacterized protein</fullName>
    </submittedName>
</protein>
<sequence>MNTVRQEIAAEIKQDDPDLTGPHLQRAIIKLAGARIILLPDPARWHHFFVRPQLSMHDSTSCYAGPGARFFPINLESPAVSDHRCSLLAARAGPPLARLCPKGLSGTKLETNSGLTLNMEK</sequence>
<dbReference type="AlphaFoldDB" id="A0A8H8DMI3"/>
<organism evidence="1 2">
    <name type="scientific">Olpidium bornovanus</name>
    <dbReference type="NCBI Taxonomy" id="278681"/>
    <lineage>
        <taxon>Eukaryota</taxon>
        <taxon>Fungi</taxon>
        <taxon>Fungi incertae sedis</taxon>
        <taxon>Olpidiomycota</taxon>
        <taxon>Olpidiomycotina</taxon>
        <taxon>Olpidiomycetes</taxon>
        <taxon>Olpidiales</taxon>
        <taxon>Olpidiaceae</taxon>
        <taxon>Olpidium</taxon>
    </lineage>
</organism>
<gene>
    <name evidence="1" type="ORF">BJ554DRAFT_710</name>
</gene>
<name>A0A8H8DMI3_9FUNG</name>
<proteinExistence type="predicted"/>
<evidence type="ECO:0000313" key="1">
    <source>
        <dbReference type="EMBL" id="KAG5463776.1"/>
    </source>
</evidence>
<evidence type="ECO:0000313" key="2">
    <source>
        <dbReference type="Proteomes" id="UP000673691"/>
    </source>
</evidence>